<dbReference type="Proteomes" id="UP000003781">
    <property type="component" value="Unassembled WGS sequence"/>
</dbReference>
<gene>
    <name evidence="1" type="ORF">CY0110_00775</name>
</gene>
<sequence length="314" mass="33288">MVNKAIKKFILPSLAAIVGASIVVATRVFPTSFILTDGNSTAEFDNSVDGFYDWTVNGTNQLYQMSTFFKTDALNFCDSGFVLIETPGCLENGVLTQNTADTASITYTYQDPDTKTDLFVVILDYDLNGGGTKGFLSSLRQKVTINNLSANPYNFEVINYYNLELGGDLGGDKASIDPTSPFPGLQVDNDGDLSVEGTVYATIKSNTVNSIPDAYEVSFPGDLLNPVTGITGPGFTAPQNNTGPVTGDGFEEPAIAYRPINESIPGGGTAMGEQTVALETVEIPEPSALIGLGGFVLSALGLSRNHDNQDNNLS</sequence>
<evidence type="ECO:0000313" key="1">
    <source>
        <dbReference type="EMBL" id="EAZ89107.1"/>
    </source>
</evidence>
<dbReference type="OrthoDB" id="9818307at2"/>
<name>A3IWQ2_9CHRO</name>
<comment type="caution">
    <text evidence="1">The sequence shown here is derived from an EMBL/GenBank/DDBJ whole genome shotgun (WGS) entry which is preliminary data.</text>
</comment>
<proteinExistence type="predicted"/>
<reference evidence="1 2" key="1">
    <citation type="submission" date="2007-03" db="EMBL/GenBank/DDBJ databases">
        <authorList>
            <person name="Stal L."/>
            <person name="Ferriera S."/>
            <person name="Johnson J."/>
            <person name="Kravitz S."/>
            <person name="Beeson K."/>
            <person name="Sutton G."/>
            <person name="Rogers Y.-H."/>
            <person name="Friedman R."/>
            <person name="Frazier M."/>
            <person name="Venter J.C."/>
        </authorList>
    </citation>
    <scope>NUCLEOTIDE SEQUENCE [LARGE SCALE GENOMIC DNA]</scope>
    <source>
        <strain evidence="1 2">CCY0110</strain>
    </source>
</reference>
<dbReference type="AlphaFoldDB" id="A3IWQ2"/>
<evidence type="ECO:0000313" key="2">
    <source>
        <dbReference type="Proteomes" id="UP000003781"/>
    </source>
</evidence>
<organism evidence="1 2">
    <name type="scientific">Crocosphaera chwakensis CCY0110</name>
    <dbReference type="NCBI Taxonomy" id="391612"/>
    <lineage>
        <taxon>Bacteria</taxon>
        <taxon>Bacillati</taxon>
        <taxon>Cyanobacteriota</taxon>
        <taxon>Cyanophyceae</taxon>
        <taxon>Oscillatoriophycideae</taxon>
        <taxon>Chroococcales</taxon>
        <taxon>Aphanothecaceae</taxon>
        <taxon>Crocosphaera</taxon>
        <taxon>Crocosphaera chwakensis</taxon>
    </lineage>
</organism>
<keyword evidence="2" id="KW-1185">Reference proteome</keyword>
<protein>
    <submittedName>
        <fullName evidence="1">EF hand domain/PKD domain protein</fullName>
    </submittedName>
</protein>
<dbReference type="RefSeq" id="WP_008277809.1">
    <property type="nucleotide sequence ID" value="NZ_AAXW01000054.1"/>
</dbReference>
<accession>A3IWQ2</accession>
<dbReference type="EMBL" id="AAXW01000054">
    <property type="protein sequence ID" value="EAZ89107.1"/>
    <property type="molecule type" value="Genomic_DNA"/>
</dbReference>